<keyword evidence="1" id="KW-1133">Transmembrane helix</keyword>
<keyword evidence="1" id="KW-0812">Transmembrane</keyword>
<dbReference type="Proteomes" id="UP001163152">
    <property type="component" value="Chromosome"/>
</dbReference>
<name>A0A9E8ZHX0_9CYAN</name>
<dbReference type="KEGG" id="tsin:OXH18_16810"/>
<evidence type="ECO:0000313" key="2">
    <source>
        <dbReference type="EMBL" id="WAL58826.1"/>
    </source>
</evidence>
<organism evidence="2 3">
    <name type="scientific">Thermocoleostomius sinensis A174</name>
    <dbReference type="NCBI Taxonomy" id="2016057"/>
    <lineage>
        <taxon>Bacteria</taxon>
        <taxon>Bacillati</taxon>
        <taxon>Cyanobacteriota</taxon>
        <taxon>Cyanophyceae</taxon>
        <taxon>Oculatellales</taxon>
        <taxon>Oculatellaceae</taxon>
        <taxon>Thermocoleostomius</taxon>
    </lineage>
</organism>
<dbReference type="RefSeq" id="WP_268608259.1">
    <property type="nucleotide sequence ID" value="NZ_CP113797.1"/>
</dbReference>
<evidence type="ECO:0000313" key="3">
    <source>
        <dbReference type="Proteomes" id="UP001163152"/>
    </source>
</evidence>
<accession>A0A9E8ZHX0</accession>
<feature type="transmembrane region" description="Helical" evidence="1">
    <location>
        <begin position="65"/>
        <end position="86"/>
    </location>
</feature>
<evidence type="ECO:0000256" key="1">
    <source>
        <dbReference type="SAM" id="Phobius"/>
    </source>
</evidence>
<proteinExistence type="predicted"/>
<keyword evidence="1" id="KW-0472">Membrane</keyword>
<protein>
    <submittedName>
        <fullName evidence="2">Uncharacterized protein</fullName>
    </submittedName>
</protein>
<feature type="transmembrane region" description="Helical" evidence="1">
    <location>
        <begin position="7"/>
        <end position="27"/>
    </location>
</feature>
<gene>
    <name evidence="2" type="ORF">OXH18_16810</name>
</gene>
<keyword evidence="3" id="KW-1185">Reference proteome</keyword>
<reference evidence="2" key="1">
    <citation type="submission" date="2022-12" db="EMBL/GenBank/DDBJ databases">
        <title>Polyphasic identification of a Novel Hot-Spring Cyanobacterium Ocullathermofonsia sinensis gen nov. sp. nov. and Genomic Insights on its Adaptations to the Thermal Habitat.</title>
        <authorList>
            <person name="Daroch M."/>
            <person name="Tang J."/>
            <person name="Jiang Y."/>
        </authorList>
    </citation>
    <scope>NUCLEOTIDE SEQUENCE</scope>
    <source>
        <strain evidence="2">PKUAC-SCTA174</strain>
    </source>
</reference>
<dbReference type="EMBL" id="CP113797">
    <property type="protein sequence ID" value="WAL58826.1"/>
    <property type="molecule type" value="Genomic_DNA"/>
</dbReference>
<sequence length="115" mass="11692">MSGNGSLHKLIANVSLLATTIIGGGFVEPALSVPASQSGLQPVPQVMQIGGSQAIQKSEDSVNGLAVIGIALAGSAAIGLGLSAIVDRKRPTKLMWSTSTGRTMPPQHPVVVLIR</sequence>
<dbReference type="AlphaFoldDB" id="A0A9E8ZHX0"/>